<dbReference type="PROSITE" id="PS50194">
    <property type="entry name" value="FILAMIN_REPEAT"/>
    <property type="match status" value="1"/>
</dbReference>
<comment type="caution">
    <text evidence="9">The sequence shown here is derived from an EMBL/GenBank/DDBJ whole genome shotgun (WGS) entry which is preliminary data.</text>
</comment>
<evidence type="ECO:0000256" key="8">
    <source>
        <dbReference type="SAM" id="MobiDB-lite"/>
    </source>
</evidence>
<gene>
    <name evidence="9" type="ORF">GBAR_LOCUS17816</name>
</gene>
<dbReference type="Pfam" id="PF01436">
    <property type="entry name" value="NHL"/>
    <property type="match status" value="1"/>
</dbReference>
<feature type="coiled-coil region" evidence="7">
    <location>
        <begin position="1"/>
        <end position="28"/>
    </location>
</feature>
<dbReference type="InterPro" id="IPR017868">
    <property type="entry name" value="Filamin/ABP280_repeat-like"/>
</dbReference>
<dbReference type="Proteomes" id="UP001174909">
    <property type="component" value="Unassembled WGS sequence"/>
</dbReference>
<evidence type="ECO:0000313" key="9">
    <source>
        <dbReference type="EMBL" id="CAI8031381.1"/>
    </source>
</evidence>
<dbReference type="PROSITE" id="PS51125">
    <property type="entry name" value="NHL"/>
    <property type="match status" value="2"/>
</dbReference>
<feature type="region of interest" description="Disordered" evidence="8">
    <location>
        <begin position="94"/>
        <end position="127"/>
    </location>
</feature>
<organism evidence="9 10">
    <name type="scientific">Geodia barretti</name>
    <name type="common">Barrett's horny sponge</name>
    <dbReference type="NCBI Taxonomy" id="519541"/>
    <lineage>
        <taxon>Eukaryota</taxon>
        <taxon>Metazoa</taxon>
        <taxon>Porifera</taxon>
        <taxon>Demospongiae</taxon>
        <taxon>Heteroscleromorpha</taxon>
        <taxon>Tetractinellida</taxon>
        <taxon>Astrophorina</taxon>
        <taxon>Geodiidae</taxon>
        <taxon>Geodia</taxon>
    </lineage>
</organism>
<evidence type="ECO:0000256" key="5">
    <source>
        <dbReference type="PROSITE-ProRule" id="PRU00087"/>
    </source>
</evidence>
<dbReference type="GO" id="GO:0005737">
    <property type="term" value="C:cytoplasm"/>
    <property type="evidence" value="ECO:0007669"/>
    <property type="project" value="UniProtKB-SubCell"/>
</dbReference>
<evidence type="ECO:0000256" key="6">
    <source>
        <dbReference type="PROSITE-ProRule" id="PRU00504"/>
    </source>
</evidence>
<dbReference type="GO" id="GO:0008270">
    <property type="term" value="F:zinc ion binding"/>
    <property type="evidence" value="ECO:0007669"/>
    <property type="project" value="UniProtKB-KW"/>
</dbReference>
<evidence type="ECO:0000256" key="3">
    <source>
        <dbReference type="ARBA" id="ARBA00022771"/>
    </source>
</evidence>
<feature type="compositionally biased region" description="Low complexity" evidence="8">
    <location>
        <begin position="107"/>
        <end position="127"/>
    </location>
</feature>
<dbReference type="Gene3D" id="2.60.40.10">
    <property type="entry name" value="Immunoglobulins"/>
    <property type="match status" value="1"/>
</dbReference>
<dbReference type="SUPFAM" id="SSF81296">
    <property type="entry name" value="E set domains"/>
    <property type="match status" value="1"/>
</dbReference>
<feature type="repeat" description="Filamin" evidence="5">
    <location>
        <begin position="48"/>
        <end position="163"/>
    </location>
</feature>
<keyword evidence="4" id="KW-0862">Zinc</keyword>
<evidence type="ECO:0000256" key="2">
    <source>
        <dbReference type="ARBA" id="ARBA00022737"/>
    </source>
</evidence>
<dbReference type="CDD" id="cd05819">
    <property type="entry name" value="NHL"/>
    <property type="match status" value="1"/>
</dbReference>
<dbReference type="InterPro" id="IPR001258">
    <property type="entry name" value="NHL_repeat"/>
</dbReference>
<sequence>MTRAEETIRREQQQIQEMRQRETELVQATDREIALLQHQLGEKSYTCQVNGPGLTSATVNQPTHVLVQLTDSSGRPYSLPLNVTAQLELVSKATPTNQPEATPTSPPVVTVTDKTMPSSRWPWSKKPPSQYEVSYTPVSRGQHKLHVEVNDREINGSPFTVTMYPDPRQLGHPVRTVTGLNLPYGIAFNSNQEMIVSEWGGHRLSIFDIRGQKIPTLGSRGDSPDQMIHPAGIATDDTDNIYVSSWHKLQKFTSSGELIKCIGRRGRKEGEFDDPRGVTLYDNQVYVCDCNNRRIQVFDLDLNFVRSIGSHGKGRCEFNAPVDVKFDTAGNMYVAEFSNGRVQLMDTSGQFIRVFGQEGEGKLCGPSGLHIAYKYVYVSDYSGDCIVVYETSGQFVTSFGRRGQKEREFRGPYCITSCVDGFMHVCDFGNCRVQIF</sequence>
<dbReference type="SMART" id="SM00557">
    <property type="entry name" value="IG_FLMN"/>
    <property type="match status" value="1"/>
</dbReference>
<dbReference type="Gene3D" id="2.120.10.30">
    <property type="entry name" value="TolB, C-terminal domain"/>
    <property type="match status" value="2"/>
</dbReference>
<dbReference type="PANTHER" id="PTHR24104:SF25">
    <property type="entry name" value="PROTEIN LIN-41"/>
    <property type="match status" value="1"/>
</dbReference>
<dbReference type="AlphaFoldDB" id="A0AA35SMD1"/>
<dbReference type="InterPro" id="IPR050952">
    <property type="entry name" value="TRIM-NHL_E3_ligases"/>
</dbReference>
<feature type="repeat" description="NHL" evidence="6">
    <location>
        <begin position="259"/>
        <end position="301"/>
    </location>
</feature>
<evidence type="ECO:0000256" key="1">
    <source>
        <dbReference type="ARBA" id="ARBA00022723"/>
    </source>
</evidence>
<dbReference type="InterPro" id="IPR013783">
    <property type="entry name" value="Ig-like_fold"/>
</dbReference>
<reference evidence="9" key="1">
    <citation type="submission" date="2023-03" db="EMBL/GenBank/DDBJ databases">
        <authorList>
            <person name="Steffen K."/>
            <person name="Cardenas P."/>
        </authorList>
    </citation>
    <scope>NUCLEOTIDE SEQUENCE</scope>
</reference>
<dbReference type="InterPro" id="IPR011042">
    <property type="entry name" value="6-blade_b-propeller_TolB-like"/>
</dbReference>
<feature type="repeat" description="NHL" evidence="6">
    <location>
        <begin position="305"/>
        <end position="348"/>
    </location>
</feature>
<proteinExistence type="predicted"/>
<name>A0AA35SMD1_GEOBA</name>
<dbReference type="Pfam" id="PF00630">
    <property type="entry name" value="Filamin"/>
    <property type="match status" value="1"/>
</dbReference>
<dbReference type="InterPro" id="IPR001298">
    <property type="entry name" value="Filamin/ABP280_rpt"/>
</dbReference>
<evidence type="ECO:0000313" key="10">
    <source>
        <dbReference type="Proteomes" id="UP001174909"/>
    </source>
</evidence>
<dbReference type="GO" id="GO:0000209">
    <property type="term" value="P:protein polyubiquitination"/>
    <property type="evidence" value="ECO:0007669"/>
    <property type="project" value="TreeGrafter"/>
</dbReference>
<keyword evidence="1" id="KW-0479">Metal-binding</keyword>
<dbReference type="EMBL" id="CASHTH010002532">
    <property type="protein sequence ID" value="CAI8031381.1"/>
    <property type="molecule type" value="Genomic_DNA"/>
</dbReference>
<keyword evidence="2" id="KW-0677">Repeat</keyword>
<accession>A0AA35SMD1</accession>
<evidence type="ECO:0000256" key="4">
    <source>
        <dbReference type="ARBA" id="ARBA00022833"/>
    </source>
</evidence>
<dbReference type="PANTHER" id="PTHR24104">
    <property type="entry name" value="E3 UBIQUITIN-PROTEIN LIGASE NHLRC1-RELATED"/>
    <property type="match status" value="1"/>
</dbReference>
<protein>
    <submittedName>
        <fullName evidence="9">E3 ubiquitin-protein ligase TRIM71</fullName>
    </submittedName>
</protein>
<evidence type="ECO:0000256" key="7">
    <source>
        <dbReference type="SAM" id="Coils"/>
    </source>
</evidence>
<dbReference type="GO" id="GO:0043161">
    <property type="term" value="P:proteasome-mediated ubiquitin-dependent protein catabolic process"/>
    <property type="evidence" value="ECO:0007669"/>
    <property type="project" value="TreeGrafter"/>
</dbReference>
<dbReference type="InterPro" id="IPR014756">
    <property type="entry name" value="Ig_E-set"/>
</dbReference>
<keyword evidence="10" id="KW-1185">Reference proteome</keyword>
<keyword evidence="7" id="KW-0175">Coiled coil</keyword>
<keyword evidence="3" id="KW-0863">Zinc-finger</keyword>
<dbReference type="SUPFAM" id="SSF101898">
    <property type="entry name" value="NHL repeat"/>
    <property type="match status" value="1"/>
</dbReference>
<dbReference type="GO" id="GO:0061630">
    <property type="term" value="F:ubiquitin protein ligase activity"/>
    <property type="evidence" value="ECO:0007669"/>
    <property type="project" value="TreeGrafter"/>
</dbReference>